<dbReference type="Pfam" id="PF00031">
    <property type="entry name" value="Cystatin"/>
    <property type="match status" value="1"/>
</dbReference>
<evidence type="ECO:0000313" key="9">
    <source>
        <dbReference type="Proteomes" id="UP000541181"/>
    </source>
</evidence>
<gene>
    <name evidence="8" type="primary">Cyt</name>
    <name evidence="8" type="ORF">CHUBUR_R10000</name>
</gene>
<dbReference type="GO" id="GO:0031982">
    <property type="term" value="C:vesicle"/>
    <property type="evidence" value="ECO:0007669"/>
    <property type="project" value="TreeGrafter"/>
</dbReference>
<protein>
    <recommendedName>
        <fullName evidence="5">Egg-white cystatin</fullName>
    </recommendedName>
</protein>
<dbReference type="InterPro" id="IPR000010">
    <property type="entry name" value="Cystatin_dom"/>
</dbReference>
<dbReference type="FunFam" id="3.10.450.10:FF:000004">
    <property type="entry name" value="Cystatin C"/>
    <property type="match status" value="1"/>
</dbReference>
<comment type="similarity">
    <text evidence="1">Belongs to the cystatin family.</text>
</comment>
<evidence type="ECO:0000256" key="4">
    <source>
        <dbReference type="ARBA" id="ARBA00023157"/>
    </source>
</evidence>
<dbReference type="CDD" id="cd00042">
    <property type="entry name" value="CY"/>
    <property type="match status" value="1"/>
</dbReference>
<dbReference type="OrthoDB" id="1908104at2759"/>
<dbReference type="SMART" id="SM00043">
    <property type="entry name" value="CY"/>
    <property type="match status" value="1"/>
</dbReference>
<evidence type="ECO:0000259" key="7">
    <source>
        <dbReference type="SMART" id="SM00043"/>
    </source>
</evidence>
<sequence length="143" mass="15775">AAMAGERWCLMLLAAALMLAGTVLGGEGRPRLLGAPMVIEDPENDESLERVLHFAVAEYNKASNDMYYSRVVRVISATRQIVAGIKYTIKVEIARTTCQKPATDIQNCAFHDVPQMAKHAVCTFVVYSIPWQNQITLQSSSCQ</sequence>
<dbReference type="PANTHER" id="PTHR46186">
    <property type="entry name" value="CYSTATIN"/>
    <property type="match status" value="1"/>
</dbReference>
<dbReference type="InterPro" id="IPR046350">
    <property type="entry name" value="Cystatin_sf"/>
</dbReference>
<feature type="non-terminal residue" evidence="8">
    <location>
        <position position="1"/>
    </location>
</feature>
<accession>A0A7K5G9J2</accession>
<dbReference type="GO" id="GO:0005737">
    <property type="term" value="C:cytoplasm"/>
    <property type="evidence" value="ECO:0007669"/>
    <property type="project" value="TreeGrafter"/>
</dbReference>
<feature type="signal peptide" evidence="6">
    <location>
        <begin position="1"/>
        <end position="25"/>
    </location>
</feature>
<reference evidence="8 9" key="1">
    <citation type="submission" date="2019-09" db="EMBL/GenBank/DDBJ databases">
        <title>Bird 10,000 Genomes (B10K) Project - Family phase.</title>
        <authorList>
            <person name="Zhang G."/>
        </authorList>
    </citation>
    <scope>NUCLEOTIDE SEQUENCE [LARGE SCALE GENOMIC DNA]</scope>
    <source>
        <strain evidence="8">B10K-CU-031-22</strain>
    </source>
</reference>
<keyword evidence="9" id="KW-1185">Reference proteome</keyword>
<dbReference type="GO" id="GO:0005615">
    <property type="term" value="C:extracellular space"/>
    <property type="evidence" value="ECO:0007669"/>
    <property type="project" value="TreeGrafter"/>
</dbReference>
<keyword evidence="6" id="KW-0732">Signal</keyword>
<keyword evidence="4" id="KW-1015">Disulfide bond</keyword>
<name>A0A7K5G9J2_9AVES</name>
<evidence type="ECO:0000313" key="8">
    <source>
        <dbReference type="EMBL" id="NWS53622.1"/>
    </source>
</evidence>
<evidence type="ECO:0000256" key="1">
    <source>
        <dbReference type="ARBA" id="ARBA00009403"/>
    </source>
</evidence>
<feature type="domain" description="Cystatin" evidence="7">
    <location>
        <begin position="31"/>
        <end position="143"/>
    </location>
</feature>
<dbReference type="EMBL" id="VZRC01000063">
    <property type="protein sequence ID" value="NWS53622.1"/>
    <property type="molecule type" value="Genomic_DNA"/>
</dbReference>
<comment type="caution">
    <text evidence="8">The sequence shown here is derived from an EMBL/GenBank/DDBJ whole genome shotgun (WGS) entry which is preliminary data.</text>
</comment>
<evidence type="ECO:0000256" key="6">
    <source>
        <dbReference type="SAM" id="SignalP"/>
    </source>
</evidence>
<dbReference type="Proteomes" id="UP000541181">
    <property type="component" value="Unassembled WGS sequence"/>
</dbReference>
<evidence type="ECO:0000256" key="5">
    <source>
        <dbReference type="ARBA" id="ARBA00078073"/>
    </source>
</evidence>
<keyword evidence="2" id="KW-0646">Protease inhibitor</keyword>
<organism evidence="8 9">
    <name type="scientific">Chunga burmeisteri</name>
    <name type="common">Black-legged seriema</name>
    <dbReference type="NCBI Taxonomy" id="1352770"/>
    <lineage>
        <taxon>Eukaryota</taxon>
        <taxon>Metazoa</taxon>
        <taxon>Chordata</taxon>
        <taxon>Craniata</taxon>
        <taxon>Vertebrata</taxon>
        <taxon>Euteleostomi</taxon>
        <taxon>Archelosauria</taxon>
        <taxon>Archosauria</taxon>
        <taxon>Dinosauria</taxon>
        <taxon>Saurischia</taxon>
        <taxon>Theropoda</taxon>
        <taxon>Coelurosauria</taxon>
        <taxon>Aves</taxon>
        <taxon>Neognathae</taxon>
        <taxon>Neoaves</taxon>
        <taxon>Telluraves</taxon>
        <taxon>Australaves</taxon>
        <taxon>Cariamiformes</taxon>
        <taxon>Cariamidae</taxon>
        <taxon>Chunga</taxon>
    </lineage>
</organism>
<feature type="non-terminal residue" evidence="8">
    <location>
        <position position="143"/>
    </location>
</feature>
<keyword evidence="3" id="KW-0789">Thiol protease inhibitor</keyword>
<dbReference type="Gene3D" id="3.10.450.10">
    <property type="match status" value="1"/>
</dbReference>
<evidence type="ECO:0000256" key="2">
    <source>
        <dbReference type="ARBA" id="ARBA00022690"/>
    </source>
</evidence>
<dbReference type="PANTHER" id="PTHR46186:SF2">
    <property type="entry name" value="CYSTATIN"/>
    <property type="match status" value="1"/>
</dbReference>
<dbReference type="GO" id="GO:0004869">
    <property type="term" value="F:cysteine-type endopeptidase inhibitor activity"/>
    <property type="evidence" value="ECO:0007669"/>
    <property type="project" value="UniProtKB-KW"/>
</dbReference>
<dbReference type="PROSITE" id="PS00287">
    <property type="entry name" value="CYSTATIN"/>
    <property type="match status" value="1"/>
</dbReference>
<dbReference type="AlphaFoldDB" id="A0A7K5G9J2"/>
<feature type="chain" id="PRO_5029668705" description="Egg-white cystatin" evidence="6">
    <location>
        <begin position="26"/>
        <end position="143"/>
    </location>
</feature>
<proteinExistence type="inferred from homology"/>
<dbReference type="SUPFAM" id="SSF54403">
    <property type="entry name" value="Cystatin/monellin"/>
    <property type="match status" value="1"/>
</dbReference>
<evidence type="ECO:0000256" key="3">
    <source>
        <dbReference type="ARBA" id="ARBA00022704"/>
    </source>
</evidence>
<dbReference type="InterPro" id="IPR018073">
    <property type="entry name" value="Prot_inh_cystat_CS"/>
</dbReference>